<accession>A0A2P6VLS4</accession>
<evidence type="ECO:0000313" key="3">
    <source>
        <dbReference type="Proteomes" id="UP000239649"/>
    </source>
</evidence>
<feature type="compositionally biased region" description="Basic residues" evidence="1">
    <location>
        <begin position="307"/>
        <end position="317"/>
    </location>
</feature>
<dbReference type="Proteomes" id="UP000239649">
    <property type="component" value="Unassembled WGS sequence"/>
</dbReference>
<proteinExistence type="predicted"/>
<feature type="region of interest" description="Disordered" evidence="1">
    <location>
        <begin position="286"/>
        <end position="329"/>
    </location>
</feature>
<name>A0A2P6VLS4_9CHLO</name>
<dbReference type="AlphaFoldDB" id="A0A2P6VLS4"/>
<keyword evidence="3" id="KW-1185">Reference proteome</keyword>
<sequence>MRPLGCSFAPAAALWWGLGRMAGNTKQLGLLRRLGLTILRLGAAGEVFRLGYLVGSYKQGMDCTRRLVSLRTPLGGEIAALIREQEPRHPLLRFERPPPDLREDGSRPRIAEEPNRLAQIDHLKRELATAKAGQPVDRANERADERLYQMLQHQADVIDEIQRGGGPTAAAAAGRPEAARPQMPRNYRDEYEAAAAAGAAGAAGVSAAVGGGLPIAPRVGRGIGGGLVISDGAQELATATAATAAQHEAAAAAVAAAAARHGGGSGGMAEDPFALLLGAGSGGSDWEVGREAAAAPQPAGEEEERQRRRRERRKQWWWRHGGGHVDGDH</sequence>
<organism evidence="2 3">
    <name type="scientific">Micractinium conductrix</name>
    <dbReference type="NCBI Taxonomy" id="554055"/>
    <lineage>
        <taxon>Eukaryota</taxon>
        <taxon>Viridiplantae</taxon>
        <taxon>Chlorophyta</taxon>
        <taxon>core chlorophytes</taxon>
        <taxon>Trebouxiophyceae</taxon>
        <taxon>Chlorellales</taxon>
        <taxon>Chlorellaceae</taxon>
        <taxon>Chlorella clade</taxon>
        <taxon>Micractinium</taxon>
    </lineage>
</organism>
<protein>
    <submittedName>
        <fullName evidence="2">Uncharacterized protein</fullName>
    </submittedName>
</protein>
<dbReference type="EMBL" id="LHPF02000003">
    <property type="protein sequence ID" value="PSC75007.1"/>
    <property type="molecule type" value="Genomic_DNA"/>
</dbReference>
<evidence type="ECO:0000313" key="2">
    <source>
        <dbReference type="EMBL" id="PSC75007.1"/>
    </source>
</evidence>
<gene>
    <name evidence="2" type="ORF">C2E20_1726</name>
</gene>
<dbReference type="OrthoDB" id="10514972at2759"/>
<evidence type="ECO:0000256" key="1">
    <source>
        <dbReference type="SAM" id="MobiDB-lite"/>
    </source>
</evidence>
<comment type="caution">
    <text evidence="2">The sequence shown here is derived from an EMBL/GenBank/DDBJ whole genome shotgun (WGS) entry which is preliminary data.</text>
</comment>
<reference evidence="2 3" key="1">
    <citation type="journal article" date="2018" name="Plant J.">
        <title>Genome sequences of Chlorella sorokiniana UTEX 1602 and Micractinium conductrix SAG 241.80: implications to maltose excretion by a green alga.</title>
        <authorList>
            <person name="Arriola M.B."/>
            <person name="Velmurugan N."/>
            <person name="Zhang Y."/>
            <person name="Plunkett M.H."/>
            <person name="Hondzo H."/>
            <person name="Barney B.M."/>
        </authorList>
    </citation>
    <scope>NUCLEOTIDE SEQUENCE [LARGE SCALE GENOMIC DNA]</scope>
    <source>
        <strain evidence="2 3">SAG 241.80</strain>
    </source>
</reference>